<gene>
    <name evidence="1" type="ORF">OTU49_012969</name>
</gene>
<comment type="caution">
    <text evidence="1">The sequence shown here is derived from an EMBL/GenBank/DDBJ whole genome shotgun (WGS) entry which is preliminary data.</text>
</comment>
<keyword evidence="2" id="KW-1185">Reference proteome</keyword>
<dbReference type="GO" id="GO:0070129">
    <property type="term" value="P:regulation of mitochondrial translation"/>
    <property type="evidence" value="ECO:0007669"/>
    <property type="project" value="TreeGrafter"/>
</dbReference>
<dbReference type="EMBL" id="JARKIK010000137">
    <property type="protein sequence ID" value="KAK8721005.1"/>
    <property type="molecule type" value="Genomic_DNA"/>
</dbReference>
<dbReference type="InterPro" id="IPR011990">
    <property type="entry name" value="TPR-like_helical_dom_sf"/>
</dbReference>
<dbReference type="Proteomes" id="UP001445076">
    <property type="component" value="Unassembled WGS sequence"/>
</dbReference>
<dbReference type="GO" id="GO:0005739">
    <property type="term" value="C:mitochondrion"/>
    <property type="evidence" value="ECO:0007669"/>
    <property type="project" value="TreeGrafter"/>
</dbReference>
<dbReference type="InterPro" id="IPR033490">
    <property type="entry name" value="LRP130"/>
</dbReference>
<dbReference type="PANTHER" id="PTHR46669:SF1">
    <property type="entry name" value="LEUCINE-RICH PPR MOTIF-CONTAINING PROTEIN, MITOCHONDRIAL"/>
    <property type="match status" value="1"/>
</dbReference>
<accession>A0AAW0VVV4</accession>
<dbReference type="AlphaFoldDB" id="A0AAW0VVV4"/>
<dbReference type="PANTHER" id="PTHR46669">
    <property type="entry name" value="LEUCINE-RICH PPR MOTIF-CONTAINING PROTEIN, MITOCHONDRIAL"/>
    <property type="match status" value="1"/>
</dbReference>
<sequence length="136" mass="15519">MLNLIAECHGPRRARHDLLFACLEAGQPVEARKVVQNLGEELDMKLLNRQFDRYLKTEQDDALRHFLTASRGNTLVDRHRVFSSLLNIYYVQSAGDKALSLWTMMQEESLPPSETFLSTLASVLAANNMKIPFQIQ</sequence>
<dbReference type="GO" id="GO:0005634">
    <property type="term" value="C:nucleus"/>
    <property type="evidence" value="ECO:0007669"/>
    <property type="project" value="TreeGrafter"/>
</dbReference>
<dbReference type="GO" id="GO:0003730">
    <property type="term" value="F:mRNA 3'-UTR binding"/>
    <property type="evidence" value="ECO:0007669"/>
    <property type="project" value="TreeGrafter"/>
</dbReference>
<dbReference type="Gene3D" id="1.25.40.10">
    <property type="entry name" value="Tetratricopeptide repeat domain"/>
    <property type="match status" value="1"/>
</dbReference>
<name>A0AAW0VVV4_CHEQU</name>
<proteinExistence type="predicted"/>
<evidence type="ECO:0000313" key="2">
    <source>
        <dbReference type="Proteomes" id="UP001445076"/>
    </source>
</evidence>
<protein>
    <submittedName>
        <fullName evidence="1">Uncharacterized protein</fullName>
    </submittedName>
</protein>
<reference evidence="1 2" key="1">
    <citation type="journal article" date="2024" name="BMC Genomics">
        <title>Genome assembly of redclaw crayfish (Cherax quadricarinatus) provides insights into its immune adaptation and hypoxia tolerance.</title>
        <authorList>
            <person name="Liu Z."/>
            <person name="Zheng J."/>
            <person name="Li H."/>
            <person name="Fang K."/>
            <person name="Wang S."/>
            <person name="He J."/>
            <person name="Zhou D."/>
            <person name="Weng S."/>
            <person name="Chi M."/>
            <person name="Gu Z."/>
            <person name="He J."/>
            <person name="Li F."/>
            <person name="Wang M."/>
        </authorList>
    </citation>
    <scope>NUCLEOTIDE SEQUENCE [LARGE SCALE GENOMIC DNA]</scope>
    <source>
        <strain evidence="1">ZL_2023a</strain>
    </source>
</reference>
<evidence type="ECO:0000313" key="1">
    <source>
        <dbReference type="EMBL" id="KAK8721005.1"/>
    </source>
</evidence>
<organism evidence="1 2">
    <name type="scientific">Cherax quadricarinatus</name>
    <name type="common">Australian red claw crayfish</name>
    <dbReference type="NCBI Taxonomy" id="27406"/>
    <lineage>
        <taxon>Eukaryota</taxon>
        <taxon>Metazoa</taxon>
        <taxon>Ecdysozoa</taxon>
        <taxon>Arthropoda</taxon>
        <taxon>Crustacea</taxon>
        <taxon>Multicrustacea</taxon>
        <taxon>Malacostraca</taxon>
        <taxon>Eumalacostraca</taxon>
        <taxon>Eucarida</taxon>
        <taxon>Decapoda</taxon>
        <taxon>Pleocyemata</taxon>
        <taxon>Astacidea</taxon>
        <taxon>Parastacoidea</taxon>
        <taxon>Parastacidae</taxon>
        <taxon>Cherax</taxon>
    </lineage>
</organism>